<comment type="caution">
    <text evidence="2">The sequence shown here is derived from an EMBL/GenBank/DDBJ whole genome shotgun (WGS) entry which is preliminary data.</text>
</comment>
<feature type="domain" description="Histidine phosphotransferase ChpT C-terminal" evidence="1">
    <location>
        <begin position="44"/>
        <end position="158"/>
    </location>
</feature>
<dbReference type="EMBL" id="WWEN01000001">
    <property type="protein sequence ID" value="MYM53840.1"/>
    <property type="molecule type" value="Genomic_DNA"/>
</dbReference>
<protein>
    <submittedName>
        <fullName evidence="2">Histidine phosphotransferase</fullName>
    </submittedName>
</protein>
<reference evidence="2 3" key="1">
    <citation type="submission" date="2020-01" db="EMBL/GenBank/DDBJ databases">
        <authorList>
            <person name="Chen S."/>
        </authorList>
    </citation>
    <scope>NUCLEOTIDE SEQUENCE [LARGE SCALE GENOMIC DNA]</scope>
    <source>
        <strain evidence="2 3">GS-10</strain>
    </source>
</reference>
<dbReference type="InterPro" id="IPR018762">
    <property type="entry name" value="ChpT_C"/>
</dbReference>
<accession>A0A6L8LHH3</accession>
<sequence length="164" mass="17860">MQSQWTDSPELALIAQSLHHASARIRFYRIAFGLASDTQQLGVGEISSILADMTRDGRVSYDWQGGEGCARSELRLVFLGLLCLETALPLGGGIAITSYDGRWQLRGAGDRIRWEDGAWSGDVINTAGEIGADRVQFALLLDELQQQGRDLTTEVGDTSALISF</sequence>
<dbReference type="Pfam" id="PF10090">
    <property type="entry name" value="HPTransfase"/>
    <property type="match status" value="1"/>
</dbReference>
<proteinExistence type="predicted"/>
<evidence type="ECO:0000313" key="3">
    <source>
        <dbReference type="Proteomes" id="UP000479043"/>
    </source>
</evidence>
<dbReference type="Proteomes" id="UP000479043">
    <property type="component" value="Unassembled WGS sequence"/>
</dbReference>
<evidence type="ECO:0000259" key="1">
    <source>
        <dbReference type="Pfam" id="PF10090"/>
    </source>
</evidence>
<gene>
    <name evidence="2" type="ORF">GR167_00880</name>
</gene>
<dbReference type="Gene3D" id="3.30.565.10">
    <property type="entry name" value="Histidine kinase-like ATPase, C-terminal domain"/>
    <property type="match status" value="1"/>
</dbReference>
<dbReference type="AlphaFoldDB" id="A0A6L8LHH3"/>
<dbReference type="GO" id="GO:0016740">
    <property type="term" value="F:transferase activity"/>
    <property type="evidence" value="ECO:0007669"/>
    <property type="project" value="UniProtKB-KW"/>
</dbReference>
<organism evidence="2 3">
    <name type="scientific">Thalassovita mangrovi</name>
    <dbReference type="NCBI Taxonomy" id="2692236"/>
    <lineage>
        <taxon>Bacteria</taxon>
        <taxon>Pseudomonadati</taxon>
        <taxon>Pseudomonadota</taxon>
        <taxon>Alphaproteobacteria</taxon>
        <taxon>Rhodobacterales</taxon>
        <taxon>Roseobacteraceae</taxon>
        <taxon>Thalassovita</taxon>
    </lineage>
</organism>
<keyword evidence="2" id="KW-0808">Transferase</keyword>
<evidence type="ECO:0000313" key="2">
    <source>
        <dbReference type="EMBL" id="MYM53840.1"/>
    </source>
</evidence>
<dbReference type="Gene3D" id="1.10.287.130">
    <property type="match status" value="1"/>
</dbReference>
<keyword evidence="3" id="KW-1185">Reference proteome</keyword>
<name>A0A6L8LHH3_9RHOB</name>
<dbReference type="InterPro" id="IPR036890">
    <property type="entry name" value="HATPase_C_sf"/>
</dbReference>